<feature type="chain" id="PRO_5046608837" evidence="4">
    <location>
        <begin position="21"/>
        <end position="165"/>
    </location>
</feature>
<sequence length="165" mass="16569">MVVAFITICVSALFLQTTSAQCRGPHTLQPIAPIPDPMPNILPRTTPYAPIPEPILPPIPENAAVFNGGGFKVTSYSAAGPTGLKVHSDNLAVEGPLAVTGKLPFLGVVTVEGPLPATGQGAVAYECGNGNVGIVSEGALGDGLGVSAGLTGLGYHGAGHPVGYY</sequence>
<dbReference type="GeneID" id="112055244"/>
<protein>
    <submittedName>
        <fullName evidence="6">Chorion class B protein M2807-like</fullName>
    </submittedName>
</protein>
<evidence type="ECO:0000256" key="3">
    <source>
        <dbReference type="RuleBase" id="RU004378"/>
    </source>
</evidence>
<dbReference type="Proteomes" id="UP001652582">
    <property type="component" value="Chromosome 18"/>
</dbReference>
<proteinExistence type="inferred from homology"/>
<evidence type="ECO:0000256" key="2">
    <source>
        <dbReference type="ARBA" id="ARBA00022737"/>
    </source>
</evidence>
<evidence type="ECO:0000256" key="4">
    <source>
        <dbReference type="SAM" id="SignalP"/>
    </source>
</evidence>
<keyword evidence="4" id="KW-0732">Signal</keyword>
<dbReference type="AlphaFoldDB" id="A0A6J1NTM3"/>
<organism evidence="5 6">
    <name type="scientific">Bicyclus anynana</name>
    <name type="common">Squinting bush brown butterfly</name>
    <dbReference type="NCBI Taxonomy" id="110368"/>
    <lineage>
        <taxon>Eukaryota</taxon>
        <taxon>Metazoa</taxon>
        <taxon>Ecdysozoa</taxon>
        <taxon>Arthropoda</taxon>
        <taxon>Hexapoda</taxon>
        <taxon>Insecta</taxon>
        <taxon>Pterygota</taxon>
        <taxon>Neoptera</taxon>
        <taxon>Endopterygota</taxon>
        <taxon>Lepidoptera</taxon>
        <taxon>Glossata</taxon>
        <taxon>Ditrysia</taxon>
        <taxon>Papilionoidea</taxon>
        <taxon>Nymphalidae</taxon>
        <taxon>Satyrinae</taxon>
        <taxon>Satyrini</taxon>
        <taxon>Mycalesina</taxon>
        <taxon>Bicyclus</taxon>
    </lineage>
</organism>
<evidence type="ECO:0000313" key="6">
    <source>
        <dbReference type="RefSeq" id="XP_023951035.2"/>
    </source>
</evidence>
<dbReference type="InterPro" id="IPR002635">
    <property type="entry name" value="Chorion"/>
</dbReference>
<name>A0A6J1NTM3_BICAN</name>
<gene>
    <name evidence="6" type="primary">LOC112055244</name>
</gene>
<dbReference type="OrthoDB" id="6930117at2759"/>
<evidence type="ECO:0000256" key="1">
    <source>
        <dbReference type="ARBA" id="ARBA00005906"/>
    </source>
</evidence>
<dbReference type="KEGG" id="bany:112055244"/>
<dbReference type="GO" id="GO:0042600">
    <property type="term" value="C:egg chorion"/>
    <property type="evidence" value="ECO:0007669"/>
    <property type="project" value="InterPro"/>
</dbReference>
<dbReference type="GO" id="GO:0005213">
    <property type="term" value="F:structural constituent of egg chorion"/>
    <property type="evidence" value="ECO:0007669"/>
    <property type="project" value="InterPro"/>
</dbReference>
<dbReference type="GO" id="GO:0007304">
    <property type="term" value="P:chorion-containing eggshell formation"/>
    <property type="evidence" value="ECO:0007669"/>
    <property type="project" value="InterPro"/>
</dbReference>
<comment type="similarity">
    <text evidence="1 3">Belongs to the chorion protein family.</text>
</comment>
<keyword evidence="5" id="KW-1185">Reference proteome</keyword>
<dbReference type="Pfam" id="PF01723">
    <property type="entry name" value="Chorion_1"/>
    <property type="match status" value="1"/>
</dbReference>
<keyword evidence="2" id="KW-0677">Repeat</keyword>
<dbReference type="RefSeq" id="XP_023951035.2">
    <property type="nucleotide sequence ID" value="XM_024095267.2"/>
</dbReference>
<feature type="signal peptide" evidence="4">
    <location>
        <begin position="1"/>
        <end position="20"/>
    </location>
</feature>
<accession>A0A6J1NTM3</accession>
<reference evidence="6" key="1">
    <citation type="submission" date="2025-08" db="UniProtKB">
        <authorList>
            <consortium name="RefSeq"/>
        </authorList>
    </citation>
    <scope>IDENTIFICATION</scope>
</reference>
<evidence type="ECO:0000313" key="5">
    <source>
        <dbReference type="Proteomes" id="UP001652582"/>
    </source>
</evidence>